<evidence type="ECO:0000313" key="4">
    <source>
        <dbReference type="EMBL" id="BAF98631.1"/>
    </source>
</evidence>
<dbReference type="InterPro" id="IPR036188">
    <property type="entry name" value="FAD/NAD-bd_sf"/>
</dbReference>
<dbReference type="PANTHER" id="PTHR43476">
    <property type="entry name" value="3-(3-HYDROXY-PHENYL)PROPIONATE/3-HYDROXYCINNAMIC ACID HYDROXYLASE"/>
    <property type="match status" value="1"/>
</dbReference>
<reference evidence="4" key="1">
    <citation type="journal article" date="2007" name="Biosci. Biotechnol. Biochem.">
        <title>Cloning of the gene cluster responsible for biosynthesis of KS-505a (longestin), a unique tetraterpenoid.</title>
        <authorList>
            <person name="Hayashi Y."/>
            <person name="Onaka H."/>
            <person name="Itoh N."/>
            <person name="Seto H."/>
            <person name="Dairi T."/>
        </authorList>
    </citation>
    <scope>NUCLEOTIDE SEQUENCE</scope>
</reference>
<dbReference type="EMBL" id="AB307968">
    <property type="protein sequence ID" value="BAF98631.1"/>
    <property type="molecule type" value="Genomic_DNA"/>
</dbReference>
<organism evidence="4">
    <name type="scientific">Streptomyces argenteolus</name>
    <dbReference type="NCBI Taxonomy" id="67274"/>
    <lineage>
        <taxon>Bacteria</taxon>
        <taxon>Bacillati</taxon>
        <taxon>Actinomycetota</taxon>
        <taxon>Actinomycetes</taxon>
        <taxon>Kitasatosporales</taxon>
        <taxon>Streptomycetaceae</taxon>
        <taxon>Streptomyces</taxon>
    </lineage>
</organism>
<keyword evidence="2" id="KW-0520">NAD</keyword>
<dbReference type="SUPFAM" id="SSF51905">
    <property type="entry name" value="FAD/NAD(P)-binding domain"/>
    <property type="match status" value="1"/>
</dbReference>
<protein>
    <submittedName>
        <fullName evidence="4">Putative FAD-dependent monooxygenase</fullName>
    </submittedName>
</protein>
<dbReference type="Gene3D" id="3.50.50.60">
    <property type="entry name" value="FAD/NAD(P)-binding domain"/>
    <property type="match status" value="2"/>
</dbReference>
<evidence type="ECO:0000256" key="1">
    <source>
        <dbReference type="ARBA" id="ARBA00023002"/>
    </source>
</evidence>
<evidence type="ECO:0000256" key="2">
    <source>
        <dbReference type="ARBA" id="ARBA00023027"/>
    </source>
</evidence>
<keyword evidence="4" id="KW-0503">Monooxygenase</keyword>
<dbReference type="InterPro" id="IPR050631">
    <property type="entry name" value="PheA/TfdB_FAD_monoxygenase"/>
</dbReference>
<sequence>MSRNVYDLVIAGGGVAGLATAVAVGRTGRFRILVIDQHRDPPPVHKGEVLQPRTLEVLRSWGVVTELESRGALRLEALECREAGGALLGTFDYTALSHGFDHALVHYHSQIRAALLSRAERVADITFGVRVTGVTNDAHGRVTGVTVGSGAAETRVAARLVVAADGPNSVLRRKAGLVSQRHRYRHAFLGFDLPVPGLLPRASNFITSHGARILYPMPHDRARLYVQVPEGGLGEGRRRDPGEWRRLLSATCPGLGTLLDPWPQMDPPQTFSAYRALTEGWTLPGLVFLGEAAHSVHPMAGQGMNLAIIDAWTLAAELAAPGAFGSAELIDTTLSRYESLRLQQVRRGAHMSHRLAQLCTSTSPAGRRLARSLLRRNRRNGGLQMEATLRLAGLTDEPLGRRRWLRILAGI</sequence>
<dbReference type="GO" id="GO:0004497">
    <property type="term" value="F:monooxygenase activity"/>
    <property type="evidence" value="ECO:0007669"/>
    <property type="project" value="UniProtKB-KW"/>
</dbReference>
<proteinExistence type="predicted"/>
<dbReference type="PRINTS" id="PR00420">
    <property type="entry name" value="RNGMNOXGNASE"/>
</dbReference>
<dbReference type="InterPro" id="IPR002938">
    <property type="entry name" value="FAD-bd"/>
</dbReference>
<name>A9ZNV4_9ACTN</name>
<dbReference type="PANTHER" id="PTHR43476:SF4">
    <property type="entry name" value="BLR0106 PROTEIN"/>
    <property type="match status" value="1"/>
</dbReference>
<dbReference type="AlphaFoldDB" id="A9ZNV4"/>
<keyword evidence="1" id="KW-0560">Oxidoreductase</keyword>
<evidence type="ECO:0000259" key="3">
    <source>
        <dbReference type="Pfam" id="PF01494"/>
    </source>
</evidence>
<dbReference type="Pfam" id="PF01494">
    <property type="entry name" value="FAD_binding_3"/>
    <property type="match status" value="1"/>
</dbReference>
<dbReference type="GO" id="GO:0071949">
    <property type="term" value="F:FAD binding"/>
    <property type="evidence" value="ECO:0007669"/>
    <property type="project" value="InterPro"/>
</dbReference>
<accession>A9ZNV4</accession>
<feature type="domain" description="FAD-binding" evidence="3">
    <location>
        <begin position="7"/>
        <end position="332"/>
    </location>
</feature>